<organism evidence="1 2">
    <name type="scientific">Pseudoduganella buxea</name>
    <dbReference type="NCBI Taxonomy" id="1949069"/>
    <lineage>
        <taxon>Bacteria</taxon>
        <taxon>Pseudomonadati</taxon>
        <taxon>Pseudomonadota</taxon>
        <taxon>Betaproteobacteria</taxon>
        <taxon>Burkholderiales</taxon>
        <taxon>Oxalobacteraceae</taxon>
        <taxon>Telluria group</taxon>
        <taxon>Pseudoduganella</taxon>
    </lineage>
</organism>
<sequence length="303" mass="33140">MPLPSVLPLVVPFVVPSVVPSVAPRRCPHLASLLFLLALVLLTGCATQKRLESVRSFAAGAPTLSSYAELSQRYRDTYQREQPYLTAVADQREKQLDAKRRDAYPDFVAIHHAVVTYMRALGALAGDGQYDMGGQIKEVATNIKTWPDAGITDSHVNAYAGLARLLARYAGAARQDEAVLAMLREGYQPMQASLDAMSTVLRHYDKTHDNERAIVLGMLDVEIPFTNEGKDRLLGVLARAHRQDKATEYRLLGLRHSLAARHVNTVREQYQALTRELGVVPDSIHVAAPAGPAVPSNSQGATP</sequence>
<evidence type="ECO:0000313" key="1">
    <source>
        <dbReference type="EMBL" id="GGC01291.1"/>
    </source>
</evidence>
<gene>
    <name evidence="1" type="ORF">GCM10011572_24070</name>
</gene>
<dbReference type="Proteomes" id="UP000622638">
    <property type="component" value="Unassembled WGS sequence"/>
</dbReference>
<evidence type="ECO:0000313" key="2">
    <source>
        <dbReference type="Proteomes" id="UP000622638"/>
    </source>
</evidence>
<comment type="caution">
    <text evidence="1">The sequence shown here is derived from an EMBL/GenBank/DDBJ whole genome shotgun (WGS) entry which is preliminary data.</text>
</comment>
<reference evidence="2" key="1">
    <citation type="journal article" date="2019" name="Int. J. Syst. Evol. Microbiol.">
        <title>The Global Catalogue of Microorganisms (GCM) 10K type strain sequencing project: providing services to taxonomists for standard genome sequencing and annotation.</title>
        <authorList>
            <consortium name="The Broad Institute Genomics Platform"/>
            <consortium name="The Broad Institute Genome Sequencing Center for Infectious Disease"/>
            <person name="Wu L."/>
            <person name="Ma J."/>
        </authorList>
    </citation>
    <scope>NUCLEOTIDE SEQUENCE [LARGE SCALE GENOMIC DNA]</scope>
    <source>
        <strain evidence="2">CGMCC 1.15931</strain>
    </source>
</reference>
<accession>A0ABQ1KLW9</accession>
<name>A0ABQ1KLW9_9BURK</name>
<proteinExistence type="predicted"/>
<evidence type="ECO:0008006" key="3">
    <source>
        <dbReference type="Google" id="ProtNLM"/>
    </source>
</evidence>
<keyword evidence="2" id="KW-1185">Reference proteome</keyword>
<protein>
    <recommendedName>
        <fullName evidence="3">DUF3829 domain-containing protein</fullName>
    </recommendedName>
</protein>
<dbReference type="EMBL" id="BMKG01000009">
    <property type="protein sequence ID" value="GGC01291.1"/>
    <property type="molecule type" value="Genomic_DNA"/>
</dbReference>
<dbReference type="RefSeq" id="WP_188915972.1">
    <property type="nucleotide sequence ID" value="NZ_BMKG01000009.1"/>
</dbReference>